<gene>
    <name evidence="4" type="ORF">soil367_07215</name>
</gene>
<dbReference type="Gene3D" id="3.30.450.20">
    <property type="entry name" value="PAS domain"/>
    <property type="match status" value="1"/>
</dbReference>
<dbReference type="SUPFAM" id="SSF55073">
    <property type="entry name" value="Nucleotide cyclase"/>
    <property type="match status" value="1"/>
</dbReference>
<keyword evidence="5" id="KW-1185">Reference proteome</keyword>
<dbReference type="InterPro" id="IPR043128">
    <property type="entry name" value="Rev_trsase/Diguanyl_cyclase"/>
</dbReference>
<dbReference type="AlphaFoldDB" id="A0A4P7XGG2"/>
<feature type="transmembrane region" description="Helical" evidence="1">
    <location>
        <begin position="299"/>
        <end position="320"/>
    </location>
</feature>
<sequence>MNIFKKNIWLLFLLLVITSVTLLGARSASRWHEMAAHYELSQKGLVKQWFASWSALLEQHEAIITLIGYDIIERYDREPADVQARLDELMELNPELFSGFALVSPTGEVLELTSNLESDNLPNLLSLPHTRDSFAFALVTDRMVLGRTYYAPRLVVPARKAIRDEDGRVLGVMTGALSVHAKKGFFGRKSVLGPFNQVTILRSRDRYIQYATNGQAISQFHSRQMEPAAYQNLMLALESAAEGDPTNLDAAYEPIVFRRNTHTERGYVRGVALYHPRYEFWLISEIEEQHLVGQFRRVLASYLVIMLAFLTGMYLLFRYIDNVDKKRRRELEFQANHDALTQLPNRNFLLKSFLEWKQERSEFSLLFVDLDNFKGINDNFGHSVGDRILVELARRFLALAGNQELVVRHGGDEFVFLTTGNSLDENEKRLSRLIYEACETVPVSERHFSPGCSIGIARLPHHGTELDELLRAADIAMYEAKKKRNSVCLFQPHLEMHYLRQMQIEQFLRGAEKRGEIYLSYQPQVDAAGNLFGVEALARWQSPELGIVAPDQFIGVAESSGQMGPLGAYIIDLALSEICGLRHRCGLDFRLSINISVRQFADDTFVRNLIFKVQESGIPFGRLCLEVTENLVIEDLQRVQGMLGEFHDAGIKIALDDFGKGYSSLSILRHLPLDEIKIDKSFIDDIVTDETALKMVQNIIAIGHNHGMAVLAEGVETSEQLQILKHCGCDYFQGYYFSKPISATSLEAFVSQDH</sequence>
<dbReference type="InterPro" id="IPR001633">
    <property type="entry name" value="EAL_dom"/>
</dbReference>
<dbReference type="SMART" id="SM00052">
    <property type="entry name" value="EAL"/>
    <property type="match status" value="1"/>
</dbReference>
<organism evidence="4 5">
    <name type="scientific">Hydrocarboniclastica marina</name>
    <dbReference type="NCBI Taxonomy" id="2259620"/>
    <lineage>
        <taxon>Bacteria</taxon>
        <taxon>Pseudomonadati</taxon>
        <taxon>Pseudomonadota</taxon>
        <taxon>Gammaproteobacteria</taxon>
        <taxon>Alteromonadales</taxon>
        <taxon>Alteromonadaceae</taxon>
        <taxon>Hydrocarboniclastica</taxon>
    </lineage>
</organism>
<dbReference type="SMART" id="SM00267">
    <property type="entry name" value="GGDEF"/>
    <property type="match status" value="1"/>
</dbReference>
<evidence type="ECO:0000313" key="4">
    <source>
        <dbReference type="EMBL" id="QCF25723.1"/>
    </source>
</evidence>
<reference evidence="4 5" key="1">
    <citation type="submission" date="2018-07" db="EMBL/GenBank/DDBJ databases">
        <title>Marsedoiliclastica nanhaica gen. nov. sp. nov., a novel marine hydrocarbonoclastic bacterium isolated from an in-situ enriched hydrocarbon-degrading consortium in deep-sea sediment.</title>
        <authorList>
            <person name="Dong C."/>
            <person name="Ma T."/>
            <person name="Liu R."/>
            <person name="Shao Z."/>
        </authorList>
    </citation>
    <scope>NUCLEOTIDE SEQUENCE [LARGE SCALE GENOMIC DNA]</scope>
    <source>
        <strain evidence="5">soil36-7</strain>
    </source>
</reference>
<dbReference type="PROSITE" id="PS50887">
    <property type="entry name" value="GGDEF"/>
    <property type="match status" value="1"/>
</dbReference>
<dbReference type="Pfam" id="PF00990">
    <property type="entry name" value="GGDEF"/>
    <property type="match status" value="1"/>
</dbReference>
<dbReference type="CDD" id="cd01948">
    <property type="entry name" value="EAL"/>
    <property type="match status" value="1"/>
</dbReference>
<dbReference type="CDD" id="cd18773">
    <property type="entry name" value="PDC1_HK_sensor"/>
    <property type="match status" value="1"/>
</dbReference>
<dbReference type="PANTHER" id="PTHR44757">
    <property type="entry name" value="DIGUANYLATE CYCLASE DGCP"/>
    <property type="match status" value="1"/>
</dbReference>
<keyword evidence="1" id="KW-1133">Transmembrane helix</keyword>
<feature type="domain" description="EAL" evidence="2">
    <location>
        <begin position="501"/>
        <end position="754"/>
    </location>
</feature>
<evidence type="ECO:0000259" key="2">
    <source>
        <dbReference type="PROSITE" id="PS50883"/>
    </source>
</evidence>
<accession>A0A4P7XGG2</accession>
<dbReference type="Gene3D" id="3.20.20.450">
    <property type="entry name" value="EAL domain"/>
    <property type="match status" value="1"/>
</dbReference>
<dbReference type="NCBIfam" id="TIGR00254">
    <property type="entry name" value="GGDEF"/>
    <property type="match status" value="1"/>
</dbReference>
<dbReference type="CDD" id="cd01949">
    <property type="entry name" value="GGDEF"/>
    <property type="match status" value="1"/>
</dbReference>
<name>A0A4P7XGG2_9ALTE</name>
<dbReference type="EMBL" id="CP031093">
    <property type="protein sequence ID" value="QCF25723.1"/>
    <property type="molecule type" value="Genomic_DNA"/>
</dbReference>
<evidence type="ECO:0000259" key="3">
    <source>
        <dbReference type="PROSITE" id="PS50887"/>
    </source>
</evidence>
<dbReference type="InterPro" id="IPR029787">
    <property type="entry name" value="Nucleotide_cyclase"/>
</dbReference>
<protein>
    <submittedName>
        <fullName evidence="4">EAL domain-containing protein</fullName>
    </submittedName>
</protein>
<dbReference type="Pfam" id="PF00563">
    <property type="entry name" value="EAL"/>
    <property type="match status" value="1"/>
</dbReference>
<dbReference type="KEGG" id="hmi:soil367_07215"/>
<proteinExistence type="predicted"/>
<dbReference type="SUPFAM" id="SSF141868">
    <property type="entry name" value="EAL domain-like"/>
    <property type="match status" value="1"/>
</dbReference>
<dbReference type="RefSeq" id="WP_136548289.1">
    <property type="nucleotide sequence ID" value="NZ_CP031093.1"/>
</dbReference>
<dbReference type="InterPro" id="IPR035919">
    <property type="entry name" value="EAL_sf"/>
</dbReference>
<evidence type="ECO:0000256" key="1">
    <source>
        <dbReference type="SAM" id="Phobius"/>
    </source>
</evidence>
<keyword evidence="1" id="KW-0472">Membrane</keyword>
<dbReference type="PANTHER" id="PTHR44757:SF2">
    <property type="entry name" value="BIOFILM ARCHITECTURE MAINTENANCE PROTEIN MBAA"/>
    <property type="match status" value="1"/>
</dbReference>
<evidence type="ECO:0000313" key="5">
    <source>
        <dbReference type="Proteomes" id="UP000298049"/>
    </source>
</evidence>
<dbReference type="Gene3D" id="3.30.70.270">
    <property type="match status" value="1"/>
</dbReference>
<dbReference type="InterPro" id="IPR052155">
    <property type="entry name" value="Biofilm_reg_signaling"/>
</dbReference>
<keyword evidence="1" id="KW-0812">Transmembrane</keyword>
<dbReference type="Proteomes" id="UP000298049">
    <property type="component" value="Chromosome"/>
</dbReference>
<dbReference type="InterPro" id="IPR000160">
    <property type="entry name" value="GGDEF_dom"/>
</dbReference>
<dbReference type="PROSITE" id="PS50883">
    <property type="entry name" value="EAL"/>
    <property type="match status" value="1"/>
</dbReference>
<dbReference type="OrthoDB" id="9804951at2"/>
<feature type="domain" description="GGDEF" evidence="3">
    <location>
        <begin position="361"/>
        <end position="492"/>
    </location>
</feature>